<dbReference type="PROSITE" id="PS50893">
    <property type="entry name" value="ABC_TRANSPORTER_2"/>
    <property type="match status" value="1"/>
</dbReference>
<dbReference type="EMBL" id="NBZD01000003">
    <property type="protein sequence ID" value="PNH18324.1"/>
    <property type="molecule type" value="Genomic_DNA"/>
</dbReference>
<evidence type="ECO:0000256" key="9">
    <source>
        <dbReference type="RuleBase" id="RU365094"/>
    </source>
</evidence>
<dbReference type="GO" id="GO:0005524">
    <property type="term" value="F:ATP binding"/>
    <property type="evidence" value="ECO:0007669"/>
    <property type="project" value="UniProtKB-UniRule"/>
</dbReference>
<accession>A0A2J8B0N0</accession>
<evidence type="ECO:0000313" key="12">
    <source>
        <dbReference type="Proteomes" id="UP000236394"/>
    </source>
</evidence>
<dbReference type="OMA" id="RYCPRAV"/>
<dbReference type="GO" id="GO:0016887">
    <property type="term" value="F:ATP hydrolysis activity"/>
    <property type="evidence" value="ECO:0007669"/>
    <property type="project" value="InterPro"/>
</dbReference>
<comment type="subcellular location">
    <subcellularLocation>
        <location evidence="9">Cell membrane</location>
        <topology evidence="9">Peripheral membrane protein</topology>
        <orientation evidence="9">Cytoplasmic side</orientation>
    </subcellularLocation>
</comment>
<feature type="domain" description="ABC transporter" evidence="10">
    <location>
        <begin position="2"/>
        <end position="226"/>
    </location>
</feature>
<dbReference type="InterPro" id="IPR015854">
    <property type="entry name" value="ABC_transpr_LolD-like"/>
</dbReference>
<dbReference type="Gene3D" id="3.40.50.300">
    <property type="entry name" value="P-loop containing nucleotide triphosphate hydrolases"/>
    <property type="match status" value="1"/>
</dbReference>
<evidence type="ECO:0000313" key="11">
    <source>
        <dbReference type="EMBL" id="PNH18324.1"/>
    </source>
</evidence>
<dbReference type="Pfam" id="PF00005">
    <property type="entry name" value="ABC_tran"/>
    <property type="match status" value="1"/>
</dbReference>
<evidence type="ECO:0000256" key="7">
    <source>
        <dbReference type="ARBA" id="ARBA00023136"/>
    </source>
</evidence>
<dbReference type="InterPro" id="IPR003439">
    <property type="entry name" value="ABC_transporter-like_ATP-bd"/>
</dbReference>
<keyword evidence="7 9" id="KW-0472">Membrane</keyword>
<evidence type="ECO:0000256" key="5">
    <source>
        <dbReference type="ARBA" id="ARBA00022741"/>
    </source>
</evidence>
<comment type="function">
    <text evidence="9">Part of the ABC transporter FtsEX involved in cellular division.</text>
</comment>
<sequence length="226" mass="25529">MIEFDNVSMSYNTAKEYALRNVSFQVENGEFIFVIGQSGSGKSTLIKLMSCEEHPNEGTVTIDDLDIHKLRRRMVPFLRRSIGMIFQDFRLIKTKTVYENIAFAMEILGASKRDIRRRVPIVLSIVGLKEKANVKPNELSGGEQQRVAIARAIVNNPMLLLADEPTGNLDPATSESIMAILDEINKNGTTVIVCTHDVNLVNRMQKRVIEIERGYLVRDAKRATYK</sequence>
<dbReference type="PANTHER" id="PTHR24220">
    <property type="entry name" value="IMPORT ATP-BINDING PROTEIN"/>
    <property type="match status" value="1"/>
</dbReference>
<dbReference type="GO" id="GO:0005886">
    <property type="term" value="C:plasma membrane"/>
    <property type="evidence" value="ECO:0007669"/>
    <property type="project" value="UniProtKB-SubCell"/>
</dbReference>
<dbReference type="GO" id="GO:0022857">
    <property type="term" value="F:transmembrane transporter activity"/>
    <property type="evidence" value="ECO:0007669"/>
    <property type="project" value="TreeGrafter"/>
</dbReference>
<reference evidence="12" key="1">
    <citation type="submission" date="2017-04" db="EMBL/GenBank/DDBJ databases">
        <authorList>
            <person name="Bumgarner R.E."/>
            <person name="Fredricks D.N."/>
            <person name="Srinivasan S."/>
        </authorList>
    </citation>
    <scope>NUCLEOTIDE SEQUENCE [LARGE SCALE GENOMIC DNA]</scope>
    <source>
        <strain evidence="12">KA00405</strain>
    </source>
</reference>
<dbReference type="InterPro" id="IPR027417">
    <property type="entry name" value="P-loop_NTPase"/>
</dbReference>
<proteinExistence type="inferred from homology"/>
<dbReference type="SUPFAM" id="SSF52540">
    <property type="entry name" value="P-loop containing nucleoside triphosphate hydrolases"/>
    <property type="match status" value="1"/>
</dbReference>
<comment type="similarity">
    <text evidence="1 9">Belongs to the ABC transporter superfamily.</text>
</comment>
<evidence type="ECO:0000256" key="4">
    <source>
        <dbReference type="ARBA" id="ARBA00022618"/>
    </source>
</evidence>
<keyword evidence="6 9" id="KW-0067">ATP-binding</keyword>
<keyword evidence="8 9" id="KW-0131">Cell cycle</keyword>
<protein>
    <recommendedName>
        <fullName evidence="2 9">Cell division ATP-binding protein FtsE</fullName>
    </recommendedName>
</protein>
<dbReference type="PANTHER" id="PTHR24220:SF470">
    <property type="entry name" value="CELL DIVISION ATP-BINDING PROTEIN FTSE"/>
    <property type="match status" value="1"/>
</dbReference>
<comment type="caution">
    <text evidence="11">The sequence shown here is derived from an EMBL/GenBank/DDBJ whole genome shotgun (WGS) entry which is preliminary data.</text>
</comment>
<dbReference type="InterPro" id="IPR003593">
    <property type="entry name" value="AAA+_ATPase"/>
</dbReference>
<dbReference type="AlphaFoldDB" id="A0A2J8B0N0"/>
<dbReference type="FunFam" id="3.40.50.300:FF:000056">
    <property type="entry name" value="Cell division ATP-binding protein FtsE"/>
    <property type="match status" value="1"/>
</dbReference>
<evidence type="ECO:0000256" key="1">
    <source>
        <dbReference type="ARBA" id="ARBA00005417"/>
    </source>
</evidence>
<evidence type="ECO:0000256" key="8">
    <source>
        <dbReference type="ARBA" id="ARBA00023306"/>
    </source>
</evidence>
<dbReference type="InterPro" id="IPR005286">
    <property type="entry name" value="Cell_div_FtsE"/>
</dbReference>
<keyword evidence="5 9" id="KW-0547">Nucleotide-binding</keyword>
<evidence type="ECO:0000256" key="2">
    <source>
        <dbReference type="ARBA" id="ARBA00020019"/>
    </source>
</evidence>
<comment type="subunit">
    <text evidence="9">Homodimer. Forms a membrane-associated complex with FtsX.</text>
</comment>
<keyword evidence="4 9" id="KW-0132">Cell division</keyword>
<name>A0A2J8B0N0_9FIRM</name>
<organism evidence="11 12">
    <name type="scientific">Mageeibacillus indolicus</name>
    <dbReference type="NCBI Taxonomy" id="884684"/>
    <lineage>
        <taxon>Bacteria</taxon>
        <taxon>Bacillati</taxon>
        <taxon>Bacillota</taxon>
        <taxon>Clostridia</taxon>
        <taxon>Eubacteriales</taxon>
        <taxon>Oscillospiraceae</taxon>
        <taxon>Mageeibacillus</taxon>
    </lineage>
</organism>
<dbReference type="SMART" id="SM00382">
    <property type="entry name" value="AAA"/>
    <property type="match status" value="1"/>
</dbReference>
<evidence type="ECO:0000256" key="3">
    <source>
        <dbReference type="ARBA" id="ARBA00022475"/>
    </source>
</evidence>
<gene>
    <name evidence="9" type="primary">ftsE</name>
    <name evidence="11" type="ORF">B7R76_05630</name>
</gene>
<dbReference type="RefSeq" id="WP_012992813.1">
    <property type="nucleotide sequence ID" value="NZ_NBZD01000003.1"/>
</dbReference>
<evidence type="ECO:0000259" key="10">
    <source>
        <dbReference type="PROSITE" id="PS50893"/>
    </source>
</evidence>
<keyword evidence="3 9" id="KW-1003">Cell membrane</keyword>
<dbReference type="PROSITE" id="PS00211">
    <property type="entry name" value="ABC_TRANSPORTER_1"/>
    <property type="match status" value="1"/>
</dbReference>
<dbReference type="NCBIfam" id="TIGR02673">
    <property type="entry name" value="FtsE"/>
    <property type="match status" value="1"/>
</dbReference>
<dbReference type="GO" id="GO:0051301">
    <property type="term" value="P:cell division"/>
    <property type="evidence" value="ECO:0007669"/>
    <property type="project" value="UniProtKB-UniRule"/>
</dbReference>
<evidence type="ECO:0000256" key="6">
    <source>
        <dbReference type="ARBA" id="ARBA00022840"/>
    </source>
</evidence>
<dbReference type="Proteomes" id="UP000236394">
    <property type="component" value="Unassembled WGS sequence"/>
</dbReference>
<dbReference type="InterPro" id="IPR017871">
    <property type="entry name" value="ABC_transporter-like_CS"/>
</dbReference>